<name>A0A9X2CY45_9GAMM</name>
<dbReference type="NCBIfam" id="TIGR01764">
    <property type="entry name" value="excise"/>
    <property type="match status" value="1"/>
</dbReference>
<dbReference type="EMBL" id="JAJKBJ010000001">
    <property type="protein sequence ID" value="MCL9682892.1"/>
    <property type="molecule type" value="Genomic_DNA"/>
</dbReference>
<organism evidence="2 3">
    <name type="scientific">Legionella maioricensis</name>
    <dbReference type="NCBI Taxonomy" id="2896528"/>
    <lineage>
        <taxon>Bacteria</taxon>
        <taxon>Pseudomonadati</taxon>
        <taxon>Pseudomonadota</taxon>
        <taxon>Gammaproteobacteria</taxon>
        <taxon>Legionellales</taxon>
        <taxon>Legionellaceae</taxon>
        <taxon>Legionella</taxon>
    </lineage>
</organism>
<dbReference type="AlphaFoldDB" id="A0A9X2CY45"/>
<dbReference type="GO" id="GO:0003677">
    <property type="term" value="F:DNA binding"/>
    <property type="evidence" value="ECO:0007669"/>
    <property type="project" value="InterPro"/>
</dbReference>
<reference evidence="2" key="1">
    <citation type="submission" date="2021-11" db="EMBL/GenBank/DDBJ databases">
        <title>Legionella maioricencis sp. nov., a new species isolated from hot water samples in Mallorca.</title>
        <authorList>
            <person name="Crespi S."/>
            <person name="Drasar V."/>
            <person name="Salva-Serra F."/>
            <person name="Jaen-Luchoro D."/>
            <person name="Pineiro-Iglesias B."/>
            <person name="Aliaga F."/>
            <person name="Fernandez-Juarez V."/>
            <person name="Coll G."/>
            <person name="Moore E.R.B."/>
            <person name="Bennasar-Figueras A."/>
        </authorList>
    </citation>
    <scope>NUCLEOTIDE SEQUENCE</scope>
    <source>
        <strain evidence="2">HCPI-6</strain>
    </source>
</reference>
<proteinExistence type="predicted"/>
<dbReference type="SUPFAM" id="SSF46955">
    <property type="entry name" value="Putative DNA-binding domain"/>
    <property type="match status" value="1"/>
</dbReference>
<evidence type="ECO:0000313" key="2">
    <source>
        <dbReference type="EMBL" id="MCL9682892.1"/>
    </source>
</evidence>
<comment type="caution">
    <text evidence="2">The sequence shown here is derived from an EMBL/GenBank/DDBJ whole genome shotgun (WGS) entry which is preliminary data.</text>
</comment>
<dbReference type="InterPro" id="IPR009061">
    <property type="entry name" value="DNA-bd_dom_put_sf"/>
</dbReference>
<dbReference type="InterPro" id="IPR041657">
    <property type="entry name" value="HTH_17"/>
</dbReference>
<protein>
    <submittedName>
        <fullName evidence="2">Helix-turn-helix domain-containing protein</fullName>
    </submittedName>
</protein>
<sequence length="115" mass="13125">MNEFMNGQLSNSPVSHFNTMNIDQASRFLGAHKETIRRLAAEGTLPAVKIGRGWCFIEQDLVLYMRSQYSARVTSQGATKRSKQQWRFTKEMKLGGLASHTRDKEYNEALGLRTK</sequence>
<accession>A0A9X2CY45</accession>
<feature type="domain" description="Helix-turn-helix" evidence="1">
    <location>
        <begin position="20"/>
        <end position="68"/>
    </location>
</feature>
<dbReference type="InterPro" id="IPR010093">
    <property type="entry name" value="SinI_DNA-bd"/>
</dbReference>
<dbReference type="Pfam" id="PF12728">
    <property type="entry name" value="HTH_17"/>
    <property type="match status" value="1"/>
</dbReference>
<dbReference type="Proteomes" id="UP001139721">
    <property type="component" value="Unassembled WGS sequence"/>
</dbReference>
<evidence type="ECO:0000313" key="3">
    <source>
        <dbReference type="Proteomes" id="UP001139721"/>
    </source>
</evidence>
<dbReference type="RefSeq" id="WP_250420717.1">
    <property type="nucleotide sequence ID" value="NZ_JAJKBJ010000001.1"/>
</dbReference>
<keyword evidence="3" id="KW-1185">Reference proteome</keyword>
<gene>
    <name evidence="2" type="ORF">LOX96_02185</name>
</gene>
<evidence type="ECO:0000259" key="1">
    <source>
        <dbReference type="Pfam" id="PF12728"/>
    </source>
</evidence>